<gene>
    <name evidence="2" type="ORF">D9757_004827</name>
</gene>
<protein>
    <submittedName>
        <fullName evidence="2">Uncharacterized protein</fullName>
    </submittedName>
</protein>
<accession>A0A8H5MBT2</accession>
<evidence type="ECO:0000313" key="3">
    <source>
        <dbReference type="Proteomes" id="UP000518752"/>
    </source>
</evidence>
<comment type="caution">
    <text evidence="2">The sequence shown here is derived from an EMBL/GenBank/DDBJ whole genome shotgun (WGS) entry which is preliminary data.</text>
</comment>
<dbReference type="Proteomes" id="UP000518752">
    <property type="component" value="Unassembled WGS sequence"/>
</dbReference>
<dbReference type="AlphaFoldDB" id="A0A8H5MBT2"/>
<proteinExistence type="predicted"/>
<feature type="compositionally biased region" description="Acidic residues" evidence="1">
    <location>
        <begin position="31"/>
        <end position="52"/>
    </location>
</feature>
<keyword evidence="3" id="KW-1185">Reference proteome</keyword>
<feature type="region of interest" description="Disordered" evidence="1">
    <location>
        <begin position="31"/>
        <end position="55"/>
    </location>
</feature>
<organism evidence="2 3">
    <name type="scientific">Collybiopsis confluens</name>
    <dbReference type="NCBI Taxonomy" id="2823264"/>
    <lineage>
        <taxon>Eukaryota</taxon>
        <taxon>Fungi</taxon>
        <taxon>Dikarya</taxon>
        <taxon>Basidiomycota</taxon>
        <taxon>Agaricomycotina</taxon>
        <taxon>Agaricomycetes</taxon>
        <taxon>Agaricomycetidae</taxon>
        <taxon>Agaricales</taxon>
        <taxon>Marasmiineae</taxon>
        <taxon>Omphalotaceae</taxon>
        <taxon>Collybiopsis</taxon>
    </lineage>
</organism>
<dbReference type="EMBL" id="JAACJN010000028">
    <property type="protein sequence ID" value="KAF5388700.1"/>
    <property type="molecule type" value="Genomic_DNA"/>
</dbReference>
<evidence type="ECO:0000313" key="2">
    <source>
        <dbReference type="EMBL" id="KAF5388700.1"/>
    </source>
</evidence>
<evidence type="ECO:0000256" key="1">
    <source>
        <dbReference type="SAM" id="MobiDB-lite"/>
    </source>
</evidence>
<sequence length="262" mass="29266">MSAVCAFDCMNASAPPTGYSYAFSLEMSEFDDEDYGADDERECGDDPEDEPADAAPFQLFRYVFPDEEKSMSTPPRHFACGSVGHSPASARSPVCQVPIQSIAADSDDYLDDELSDMQDYAPGFDLFNAMVFSDPQSYILYTDDTDEDDDSETPAPSSHCPNNCISCARERLQAEGWKPVYRYDEPEQECIRDTEQELSDLRPKEDDSSCRVFSPPPPGLLMGKVNVSFQFDGSDCPRVFFPPPRDSQYFTFSPSHVAQENL</sequence>
<name>A0A8H5MBT2_9AGAR</name>
<reference evidence="2 3" key="1">
    <citation type="journal article" date="2020" name="ISME J.">
        <title>Uncovering the hidden diversity of litter-decomposition mechanisms in mushroom-forming fungi.</title>
        <authorList>
            <person name="Floudas D."/>
            <person name="Bentzer J."/>
            <person name="Ahren D."/>
            <person name="Johansson T."/>
            <person name="Persson P."/>
            <person name="Tunlid A."/>
        </authorList>
    </citation>
    <scope>NUCLEOTIDE SEQUENCE [LARGE SCALE GENOMIC DNA]</scope>
    <source>
        <strain evidence="2 3">CBS 406.79</strain>
    </source>
</reference>
<dbReference type="OrthoDB" id="2972134at2759"/>